<dbReference type="Gene3D" id="2.160.10.10">
    <property type="entry name" value="Hexapeptide repeat proteins"/>
    <property type="match status" value="1"/>
</dbReference>
<dbReference type="EMBL" id="JADGIZ020000001">
    <property type="protein sequence ID" value="KAL2920242.1"/>
    <property type="molecule type" value="Genomic_DNA"/>
</dbReference>
<evidence type="ECO:0000256" key="5">
    <source>
        <dbReference type="ARBA" id="ARBA00034865"/>
    </source>
</evidence>
<name>A0ABR4NL32_9FUNG</name>
<evidence type="ECO:0000256" key="4">
    <source>
        <dbReference type="ARBA" id="ARBA00034706"/>
    </source>
</evidence>
<dbReference type="SUPFAM" id="SSF51161">
    <property type="entry name" value="Trimeric LpxA-like enzymes"/>
    <property type="match status" value="1"/>
</dbReference>
<evidence type="ECO:0000256" key="3">
    <source>
        <dbReference type="ARBA" id="ARBA00023212"/>
    </source>
</evidence>
<evidence type="ECO:0000313" key="7">
    <source>
        <dbReference type="Proteomes" id="UP001527925"/>
    </source>
</evidence>
<dbReference type="Proteomes" id="UP001527925">
    <property type="component" value="Unassembled WGS sequence"/>
</dbReference>
<accession>A0ABR4NL32</accession>
<dbReference type="Pfam" id="PF21711">
    <property type="entry name" value="DCTN5"/>
    <property type="match status" value="1"/>
</dbReference>
<keyword evidence="7" id="KW-1185">Reference proteome</keyword>
<dbReference type="InterPro" id="IPR047125">
    <property type="entry name" value="DCTN5"/>
</dbReference>
<comment type="subcellular location">
    <subcellularLocation>
        <location evidence="1">Cytoplasm</location>
        <location evidence="1">Cytoskeleton</location>
    </subcellularLocation>
</comment>
<keyword evidence="3" id="KW-0206">Cytoskeleton</keyword>
<keyword evidence="2" id="KW-0963">Cytoplasm</keyword>
<comment type="similarity">
    <text evidence="4">Belongs to the dynactin subunits 5/6 family. Dynactin subunit 5 subfamily.</text>
</comment>
<comment type="caution">
    <text evidence="6">The sequence shown here is derived from an EMBL/GenBank/DDBJ whole genome shotgun (WGS) entry which is preliminary data.</text>
</comment>
<proteinExistence type="inferred from homology"/>
<protein>
    <recommendedName>
        <fullName evidence="5">Dynactin subunit 5</fullName>
    </recommendedName>
</protein>
<dbReference type="InterPro" id="IPR011004">
    <property type="entry name" value="Trimer_LpxA-like_sf"/>
</dbReference>
<dbReference type="CDD" id="cd03359">
    <property type="entry name" value="LbH_Dynactin_5"/>
    <property type="match status" value="1"/>
</dbReference>
<reference evidence="6 7" key="1">
    <citation type="submission" date="2023-09" db="EMBL/GenBank/DDBJ databases">
        <title>Pangenome analysis of Batrachochytrium dendrobatidis and related Chytrids.</title>
        <authorList>
            <person name="Yacoub M.N."/>
            <person name="Stajich J.E."/>
            <person name="James T.Y."/>
        </authorList>
    </citation>
    <scope>NUCLEOTIDE SEQUENCE [LARGE SCALE GENOMIC DNA]</scope>
    <source>
        <strain evidence="6 7">JEL0888</strain>
    </source>
</reference>
<gene>
    <name evidence="6" type="ORF">HK105_200310</name>
</gene>
<evidence type="ECO:0000313" key="6">
    <source>
        <dbReference type="EMBL" id="KAL2920242.1"/>
    </source>
</evidence>
<sequence length="180" mass="19379">MEAAVVRYHRPDYIETDTGNKVCRKSAIFGSQNIVLGGKTIIQNNVVVRGDLRRAGAGHAVAIAIGKFCNLCPGVIVRPPYKTYKGVFSDHVLIEEGSIVEAASIGSYVHIGKDCIIGRFVMIKDCVRILDGAVVPPNTVIPPFSIVGGNLATVVGEWTDAAQEVMEDVTTRFYNQGFVG</sequence>
<dbReference type="PANTHER" id="PTHR46126">
    <property type="entry name" value="DYNACTIN SUBUNIT 5"/>
    <property type="match status" value="1"/>
</dbReference>
<evidence type="ECO:0000256" key="1">
    <source>
        <dbReference type="ARBA" id="ARBA00004245"/>
    </source>
</evidence>
<evidence type="ECO:0000256" key="2">
    <source>
        <dbReference type="ARBA" id="ARBA00022490"/>
    </source>
</evidence>
<organism evidence="6 7">
    <name type="scientific">Polyrhizophydium stewartii</name>
    <dbReference type="NCBI Taxonomy" id="2732419"/>
    <lineage>
        <taxon>Eukaryota</taxon>
        <taxon>Fungi</taxon>
        <taxon>Fungi incertae sedis</taxon>
        <taxon>Chytridiomycota</taxon>
        <taxon>Chytridiomycota incertae sedis</taxon>
        <taxon>Chytridiomycetes</taxon>
        <taxon>Rhizophydiales</taxon>
        <taxon>Rhizophydiales incertae sedis</taxon>
        <taxon>Polyrhizophydium</taxon>
    </lineage>
</organism>
<dbReference type="PANTHER" id="PTHR46126:SF1">
    <property type="entry name" value="DYNACTIN SUBUNIT 5"/>
    <property type="match status" value="1"/>
</dbReference>